<proteinExistence type="predicted"/>
<reference evidence="1 2" key="1">
    <citation type="journal article" date="2024" name="Commun. Biol.">
        <title>Comparative genomic analysis of thermophilic fungi reveals convergent evolutionary adaptations and gene losses.</title>
        <authorList>
            <person name="Steindorff A.S."/>
            <person name="Aguilar-Pontes M.V."/>
            <person name="Robinson A.J."/>
            <person name="Andreopoulos B."/>
            <person name="LaButti K."/>
            <person name="Kuo A."/>
            <person name="Mondo S."/>
            <person name="Riley R."/>
            <person name="Otillar R."/>
            <person name="Haridas S."/>
            <person name="Lipzen A."/>
            <person name="Grimwood J."/>
            <person name="Schmutz J."/>
            <person name="Clum A."/>
            <person name="Reid I.D."/>
            <person name="Moisan M.C."/>
            <person name="Butler G."/>
            <person name="Nguyen T.T.M."/>
            <person name="Dewar K."/>
            <person name="Conant G."/>
            <person name="Drula E."/>
            <person name="Henrissat B."/>
            <person name="Hansel C."/>
            <person name="Singer S."/>
            <person name="Hutchinson M.I."/>
            <person name="de Vries R.P."/>
            <person name="Natvig D.O."/>
            <person name="Powell A.J."/>
            <person name="Tsang A."/>
            <person name="Grigoriev I.V."/>
        </authorList>
    </citation>
    <scope>NUCLEOTIDE SEQUENCE [LARGE SCALE GENOMIC DNA]</scope>
    <source>
        <strain evidence="1 2">CBS 494.80</strain>
    </source>
</reference>
<accession>A0ABR4C4R9</accession>
<organism evidence="1 2">
    <name type="scientific">Oculimacula yallundae</name>
    <dbReference type="NCBI Taxonomy" id="86028"/>
    <lineage>
        <taxon>Eukaryota</taxon>
        <taxon>Fungi</taxon>
        <taxon>Dikarya</taxon>
        <taxon>Ascomycota</taxon>
        <taxon>Pezizomycotina</taxon>
        <taxon>Leotiomycetes</taxon>
        <taxon>Helotiales</taxon>
        <taxon>Ploettnerulaceae</taxon>
        <taxon>Oculimacula</taxon>
    </lineage>
</organism>
<comment type="caution">
    <text evidence="1">The sequence shown here is derived from an EMBL/GenBank/DDBJ whole genome shotgun (WGS) entry which is preliminary data.</text>
</comment>
<dbReference type="EMBL" id="JAZHXI010000013">
    <property type="protein sequence ID" value="KAL2064904.1"/>
    <property type="molecule type" value="Genomic_DNA"/>
</dbReference>
<protein>
    <submittedName>
        <fullName evidence="1">Uncharacterized protein</fullName>
    </submittedName>
</protein>
<evidence type="ECO:0000313" key="2">
    <source>
        <dbReference type="Proteomes" id="UP001595075"/>
    </source>
</evidence>
<name>A0ABR4C4R9_9HELO</name>
<evidence type="ECO:0000313" key="1">
    <source>
        <dbReference type="EMBL" id="KAL2064904.1"/>
    </source>
</evidence>
<dbReference type="Proteomes" id="UP001595075">
    <property type="component" value="Unassembled WGS sequence"/>
</dbReference>
<gene>
    <name evidence="1" type="ORF">VTL71DRAFT_4044</name>
</gene>
<sequence>MSSRVDTRQSVSQPLLISTGEHRDCSISRWEELLIVVPVISQNALSHENNACSYASCQDSSCALVAAVATHLSIMRPAHILPIFPYRTSNA</sequence>
<keyword evidence="2" id="KW-1185">Reference proteome</keyword>